<evidence type="ECO:0000313" key="2">
    <source>
        <dbReference type="EMBL" id="KAF4135917.1"/>
    </source>
</evidence>
<dbReference type="AlphaFoldDB" id="A0A8S9U8X7"/>
<gene>
    <name evidence="2" type="ORF">GN958_ATG14903</name>
</gene>
<feature type="compositionally biased region" description="Basic and acidic residues" evidence="1">
    <location>
        <begin position="74"/>
        <end position="86"/>
    </location>
</feature>
<comment type="caution">
    <text evidence="2">The sequence shown here is derived from an EMBL/GenBank/DDBJ whole genome shotgun (WGS) entry which is preliminary data.</text>
</comment>
<protein>
    <submittedName>
        <fullName evidence="2">Uncharacterized protein</fullName>
    </submittedName>
</protein>
<evidence type="ECO:0000256" key="1">
    <source>
        <dbReference type="SAM" id="MobiDB-lite"/>
    </source>
</evidence>
<evidence type="ECO:0000313" key="3">
    <source>
        <dbReference type="Proteomes" id="UP000704712"/>
    </source>
</evidence>
<dbReference type="Proteomes" id="UP000704712">
    <property type="component" value="Unassembled WGS sequence"/>
</dbReference>
<dbReference type="EMBL" id="JAACNO010002038">
    <property type="protein sequence ID" value="KAF4135917.1"/>
    <property type="molecule type" value="Genomic_DNA"/>
</dbReference>
<sequence length="205" mass="23125">MTQRNKYKCVQNVFSRLTSELTDLPDAKFTAAMDHLETWWGNLRQDDVCFSVTRSSVSEIDLPPTQGAASGLSNERKENDDMRNAREVGSADDQRTATAPKPFVQSITSKQFDTESTAKPVVRPFNPRTPKLGRPKHLVLPAQDALRSADRKEYNQGAKLRNALRGDDVVRVEEFLKTSRPSLLESASYLNTFETRHNGRKEKKG</sequence>
<accession>A0A8S9U8X7</accession>
<reference evidence="2" key="1">
    <citation type="submission" date="2020-03" db="EMBL/GenBank/DDBJ databases">
        <title>Hybrid Assembly of Korean Phytophthora infestans isolates.</title>
        <authorList>
            <person name="Prokchorchik M."/>
            <person name="Lee Y."/>
            <person name="Seo J."/>
            <person name="Cho J.-H."/>
            <person name="Park Y.-E."/>
            <person name="Jang D.-C."/>
            <person name="Im J.-S."/>
            <person name="Choi J.-G."/>
            <person name="Park H.-J."/>
            <person name="Lee G.-B."/>
            <person name="Lee Y.-G."/>
            <person name="Hong S.-Y."/>
            <person name="Cho K."/>
            <person name="Sohn K.H."/>
        </authorList>
    </citation>
    <scope>NUCLEOTIDE SEQUENCE</scope>
    <source>
        <strain evidence="2">KR_2_A2</strain>
    </source>
</reference>
<proteinExistence type="predicted"/>
<feature type="compositionally biased region" description="Polar residues" evidence="1">
    <location>
        <begin position="105"/>
        <end position="117"/>
    </location>
</feature>
<name>A0A8S9U8X7_PHYIN</name>
<feature type="region of interest" description="Disordered" evidence="1">
    <location>
        <begin position="60"/>
        <end position="135"/>
    </location>
</feature>
<organism evidence="2 3">
    <name type="scientific">Phytophthora infestans</name>
    <name type="common">Potato late blight agent</name>
    <name type="synonym">Botrytis infestans</name>
    <dbReference type="NCBI Taxonomy" id="4787"/>
    <lineage>
        <taxon>Eukaryota</taxon>
        <taxon>Sar</taxon>
        <taxon>Stramenopiles</taxon>
        <taxon>Oomycota</taxon>
        <taxon>Peronosporomycetes</taxon>
        <taxon>Peronosporales</taxon>
        <taxon>Peronosporaceae</taxon>
        <taxon>Phytophthora</taxon>
    </lineage>
</organism>